<sequence length="277" mass="31030">MSQFDLDPSSKDDRKKLRLKRYEMKRTTLKIAGVPAVFRKGKKGEMAALEIFEPTKEVEADVGRRMSLTYGTDVKELLLDLKQGQEGVAKIDSAKDEIVGAIEQSMQSMLDVMFEMRNYDAPRSFIIIPDKLEAANAEDDPSIAKRTDKALNTANGWISKLSAMANVVANPLEKKRHEAADKVAELFDAYRSETLYLYLIDEETGEPVVGAKNYPIVIKSSSEEAKVRAEIGARVASELTHIISNTNTTQQYPAETRPVNDCRVKEFEPHQRSCRVG</sequence>
<reference evidence="2" key="1">
    <citation type="journal article" date="2023" name="Commun. Biol.">
        <title>Genome analysis of Parmales, the sister group of diatoms, reveals the evolutionary specialization of diatoms from phago-mixotrophs to photoautotrophs.</title>
        <authorList>
            <person name="Ban H."/>
            <person name="Sato S."/>
            <person name="Yoshikawa S."/>
            <person name="Yamada K."/>
            <person name="Nakamura Y."/>
            <person name="Ichinomiya M."/>
            <person name="Sato N."/>
            <person name="Blanc-Mathieu R."/>
            <person name="Endo H."/>
            <person name="Kuwata A."/>
            <person name="Ogata H."/>
        </authorList>
    </citation>
    <scope>NUCLEOTIDE SEQUENCE [LARGE SCALE GENOMIC DNA]</scope>
</reference>
<gene>
    <name evidence="1" type="ORF">TL16_g11892</name>
</gene>
<dbReference type="Proteomes" id="UP001162640">
    <property type="component" value="Unassembled WGS sequence"/>
</dbReference>
<protein>
    <submittedName>
        <fullName evidence="1">Uncharacterized protein</fullName>
    </submittedName>
</protein>
<dbReference type="EMBL" id="BLQM01000458">
    <property type="protein sequence ID" value="GMH90868.1"/>
    <property type="molecule type" value="Genomic_DNA"/>
</dbReference>
<proteinExistence type="predicted"/>
<accession>A0A9W7EV07</accession>
<name>A0A9W7EV07_9STRA</name>
<evidence type="ECO:0000313" key="2">
    <source>
        <dbReference type="Proteomes" id="UP001162640"/>
    </source>
</evidence>
<dbReference type="AlphaFoldDB" id="A0A9W7EV07"/>
<organism evidence="1 2">
    <name type="scientific">Triparma laevis f. inornata</name>
    <dbReference type="NCBI Taxonomy" id="1714386"/>
    <lineage>
        <taxon>Eukaryota</taxon>
        <taxon>Sar</taxon>
        <taxon>Stramenopiles</taxon>
        <taxon>Ochrophyta</taxon>
        <taxon>Bolidophyceae</taxon>
        <taxon>Parmales</taxon>
        <taxon>Triparmaceae</taxon>
        <taxon>Triparma</taxon>
    </lineage>
</organism>
<evidence type="ECO:0000313" key="1">
    <source>
        <dbReference type="EMBL" id="GMH90868.1"/>
    </source>
</evidence>
<comment type="caution">
    <text evidence="1">The sequence shown here is derived from an EMBL/GenBank/DDBJ whole genome shotgun (WGS) entry which is preliminary data.</text>
</comment>